<evidence type="ECO:0000313" key="2">
    <source>
        <dbReference type="Proteomes" id="UP000006867"/>
    </source>
</evidence>
<dbReference type="EMBL" id="CP002207">
    <property type="protein sequence ID" value="ADP32292.1"/>
    <property type="molecule type" value="Genomic_DNA"/>
</dbReference>
<evidence type="ECO:0000313" key="1">
    <source>
        <dbReference type="EMBL" id="ADP32292.1"/>
    </source>
</evidence>
<gene>
    <name evidence="1" type="ordered locus">BATR1942_06700</name>
</gene>
<keyword evidence="2" id="KW-1185">Reference proteome</keyword>
<sequence>MINILTKDRNEVIQSFKNKLSISEKGLYITLINFELLRDKNSEFSERLYDLYKADTYL</sequence>
<name>A0ABM5LX39_BACA1</name>
<dbReference type="Proteomes" id="UP000006867">
    <property type="component" value="Chromosome"/>
</dbReference>
<accession>A0ABM5LX39</accession>
<reference evidence="1 2" key="1">
    <citation type="journal article" date="2011" name="Front. Microbiol.">
        <title>Genomic signatures of strain selection and enhancement in Bacillus atrophaeus var. globigii, a historical biowarfare simulant.</title>
        <authorList>
            <person name="Gibbons H.S."/>
            <person name="Broomall S.M."/>
            <person name="McNew L.A."/>
            <person name="Daligault H."/>
            <person name="Chapman C."/>
            <person name="Bruce D."/>
            <person name="Karavis M."/>
            <person name="Krepps M."/>
            <person name="McGregor P.A."/>
            <person name="Hong C."/>
            <person name="Park K.H."/>
            <person name="Akmal A."/>
            <person name="Feldman A."/>
            <person name="Lin J.S."/>
            <person name="Chang W.E."/>
            <person name="Higgs B.W."/>
            <person name="Demirev P."/>
            <person name="Lindquist J."/>
            <person name="Liem A."/>
            <person name="Fochler E."/>
            <person name="Read T.D."/>
            <person name="Tapia R."/>
            <person name="Johnson S."/>
            <person name="Bishop-Lilly K.A."/>
            <person name="Detter C."/>
            <person name="Han C."/>
            <person name="Sozhamannan S."/>
            <person name="Rosenzweig C.N."/>
            <person name="Skowronski E.W."/>
        </authorList>
    </citation>
    <scope>NUCLEOTIDE SEQUENCE [LARGE SCALE GENOMIC DNA]</scope>
    <source>
        <strain evidence="1 2">1942</strain>
    </source>
</reference>
<proteinExistence type="predicted"/>
<protein>
    <submittedName>
        <fullName evidence="1">Uncharacterized protein</fullName>
    </submittedName>
</protein>
<organism evidence="1 2">
    <name type="scientific">Bacillus atrophaeus (strain 1942)</name>
    <dbReference type="NCBI Taxonomy" id="720555"/>
    <lineage>
        <taxon>Bacteria</taxon>
        <taxon>Bacillati</taxon>
        <taxon>Bacillota</taxon>
        <taxon>Bacilli</taxon>
        <taxon>Bacillales</taxon>
        <taxon>Bacillaceae</taxon>
        <taxon>Bacillus</taxon>
    </lineage>
</organism>